<proteinExistence type="predicted"/>
<evidence type="ECO:0000313" key="2">
    <source>
        <dbReference type="Proteomes" id="UP001205105"/>
    </source>
</evidence>
<dbReference type="EMBL" id="JADXDR010000101">
    <property type="protein sequence ID" value="KAI7839459.1"/>
    <property type="molecule type" value="Genomic_DNA"/>
</dbReference>
<keyword evidence="2" id="KW-1185">Reference proteome</keyword>
<name>A0AAD5DS41_9CHLO</name>
<sequence length="245" mass="25935">MSLGIGVATKPVQALRGSTLAPHFGLALDHESLTIHEARNDCCCHVQTLARTVPLNKVQDIDLTANWVQSMFDLQQLGARERTSFERGDGWRLEVQTAIRDGEWEAGQPRNARRDKAAVQAAFLADPERAREAIRLAIRLQHRRRAATTAPVQAVPMARAAANGSGGGGSASAGGGLAERLARMQALVARGTLTAEEAAGVRAAVLAAREDPTARLVEAADLAATGAIASEELAEVKARWLAALA</sequence>
<accession>A0AAD5DS41</accession>
<evidence type="ECO:0000313" key="1">
    <source>
        <dbReference type="EMBL" id="KAI7839459.1"/>
    </source>
</evidence>
<reference evidence="1" key="1">
    <citation type="submission" date="2020-11" db="EMBL/GenBank/DDBJ databases">
        <title>Chlorella ohadii genome sequencing and assembly.</title>
        <authorList>
            <person name="Murik O."/>
            <person name="Treves H."/>
            <person name="Kedem I."/>
            <person name="Shotland Y."/>
            <person name="Kaplan A."/>
        </authorList>
    </citation>
    <scope>NUCLEOTIDE SEQUENCE</scope>
    <source>
        <strain evidence="1">1</strain>
    </source>
</reference>
<dbReference type="Proteomes" id="UP001205105">
    <property type="component" value="Unassembled WGS sequence"/>
</dbReference>
<protein>
    <submittedName>
        <fullName evidence="1">Uncharacterized protein</fullName>
    </submittedName>
</protein>
<comment type="caution">
    <text evidence="1">The sequence shown here is derived from an EMBL/GenBank/DDBJ whole genome shotgun (WGS) entry which is preliminary data.</text>
</comment>
<dbReference type="AlphaFoldDB" id="A0AAD5DS41"/>
<organism evidence="1 2">
    <name type="scientific">Chlorella ohadii</name>
    <dbReference type="NCBI Taxonomy" id="2649997"/>
    <lineage>
        <taxon>Eukaryota</taxon>
        <taxon>Viridiplantae</taxon>
        <taxon>Chlorophyta</taxon>
        <taxon>core chlorophytes</taxon>
        <taxon>Trebouxiophyceae</taxon>
        <taxon>Chlorellales</taxon>
        <taxon>Chlorellaceae</taxon>
        <taxon>Chlorella clade</taxon>
        <taxon>Chlorella</taxon>
    </lineage>
</organism>
<gene>
    <name evidence="1" type="ORF">COHA_006860</name>
</gene>